<feature type="transmembrane region" description="Helical" evidence="1">
    <location>
        <begin position="615"/>
        <end position="643"/>
    </location>
</feature>
<protein>
    <recommendedName>
        <fullName evidence="4">Transmembrane protein</fullName>
    </recommendedName>
</protein>
<proteinExistence type="predicted"/>
<feature type="transmembrane region" description="Helical" evidence="1">
    <location>
        <begin position="519"/>
        <end position="535"/>
    </location>
</feature>
<feature type="transmembrane region" description="Helical" evidence="1">
    <location>
        <begin position="413"/>
        <end position="432"/>
    </location>
</feature>
<keyword evidence="3" id="KW-1185">Reference proteome</keyword>
<gene>
    <name evidence="2" type="ORF">PSON_ATCC_30995.1.T1770108</name>
</gene>
<evidence type="ECO:0000256" key="1">
    <source>
        <dbReference type="SAM" id="Phobius"/>
    </source>
</evidence>
<dbReference type="Proteomes" id="UP000692954">
    <property type="component" value="Unassembled WGS sequence"/>
</dbReference>
<comment type="caution">
    <text evidence="2">The sequence shown here is derived from an EMBL/GenBank/DDBJ whole genome shotgun (WGS) entry which is preliminary data.</text>
</comment>
<organism evidence="2 3">
    <name type="scientific">Paramecium sonneborni</name>
    <dbReference type="NCBI Taxonomy" id="65129"/>
    <lineage>
        <taxon>Eukaryota</taxon>
        <taxon>Sar</taxon>
        <taxon>Alveolata</taxon>
        <taxon>Ciliophora</taxon>
        <taxon>Intramacronucleata</taxon>
        <taxon>Oligohymenophorea</taxon>
        <taxon>Peniculida</taxon>
        <taxon>Parameciidae</taxon>
        <taxon>Paramecium</taxon>
    </lineage>
</organism>
<dbReference type="PANTHER" id="PTHR11319:SF35">
    <property type="entry name" value="OUTER MEMBRANE PROTEIN PMPC-RELATED"/>
    <property type="match status" value="1"/>
</dbReference>
<dbReference type="OrthoDB" id="77931at2759"/>
<dbReference type="AlphaFoldDB" id="A0A8S1RH07"/>
<reference evidence="2" key="1">
    <citation type="submission" date="2021-01" db="EMBL/GenBank/DDBJ databases">
        <authorList>
            <consortium name="Genoscope - CEA"/>
            <person name="William W."/>
        </authorList>
    </citation>
    <scope>NUCLEOTIDE SEQUENCE</scope>
</reference>
<feature type="transmembrane region" description="Helical" evidence="1">
    <location>
        <begin position="571"/>
        <end position="595"/>
    </location>
</feature>
<keyword evidence="1" id="KW-0812">Transmembrane</keyword>
<evidence type="ECO:0000313" key="3">
    <source>
        <dbReference type="Proteomes" id="UP000692954"/>
    </source>
</evidence>
<accession>A0A8S1RH07</accession>
<keyword evidence="1" id="KW-1133">Transmembrane helix</keyword>
<keyword evidence="1" id="KW-0472">Membrane</keyword>
<dbReference type="EMBL" id="CAJJDN010000177">
    <property type="protein sequence ID" value="CAD8127566.1"/>
    <property type="molecule type" value="Genomic_DNA"/>
</dbReference>
<name>A0A8S1RH07_9CILI</name>
<evidence type="ECO:0000313" key="2">
    <source>
        <dbReference type="EMBL" id="CAD8127566.1"/>
    </source>
</evidence>
<sequence length="880" mass="104018">MIQSEQTVIRLSQIRIYNTDSKLRGLLAFYFMDSFVDTSIDSLLIQQNNCGKLACLIFQNSNNYRILQIIQISEILAIFFQIKIYIFYLKSLPQMNNFGYEGTCLFISNLNTLIKSSVFKHNEANIQGGAITIIGNQKFVLVESIITNNTANFGGGLSINLQKTNQFYSSKNFIDLKTAKLFGNNYAQIPSQYNNPFQTQLQDQKKFKLLKQKICLLNRLQQNHQDTDTFYEPNGQPLSKYEYFDWAQLKYFKYNMHFRIKALDQYNNQQYNLDNSTCDITDRIFDSNNQNKFTSNFTNIPRVVFNSSDYNLDDLVVFLDDQLNSTLQLQFNCTSVSIPIYNDNLEQQLNITITIFFLQIQRLCLVSLEKQRIKQQVFVSFVMPPKDSILLQLTLINALLWMNQKWMKILETLFILILIIFRGVLTQLKIVLEDGKWVIHHVFQGQDITQPVININVDLVLIKNQMLFQLFLLAFGQQFLYQYQLEVQDSQAGVLIKMLTNHLQVVSTITTFKFKLPQYLNNAICFLIVIFSFDIHYSRMIWQLYLPLILSLYFQDSFLQDYKVSVIITTFLYLYIYAQPSLIGGFLQLISFRQISGFKWIQADVAYRYDTNSHYFWLTTFCLQLILIIAILIPIILYLGMYFNKAKLNTKVMRQRLGYLYNEYNKIFQKELIIIFLTYYDEFIIKKGILVFLTVHIYEKLNKKNQPYSSIKLNKLDAFSAQVCQISIILGLEIYIEQINDIFEFQIPFVIMLAYLNIHFLLKLLFEIISQYLRTFEVYLDSIRDIIRKKAPWTLKYSFLKKWLINRQQQKVRVLKKFKVLKKYLLIKAKQIRQIKCQNSIFNDEEIKKIMNFKALQKQLVLLDNPNQYQCQISDIRQQN</sequence>
<evidence type="ECO:0008006" key="4">
    <source>
        <dbReference type="Google" id="ProtNLM"/>
    </source>
</evidence>
<dbReference type="PANTHER" id="PTHR11319">
    <property type="entry name" value="G PROTEIN-COUPLED RECEPTOR-RELATED"/>
    <property type="match status" value="1"/>
</dbReference>